<dbReference type="InterPro" id="IPR013368">
    <property type="entry name" value="YecD_YerC"/>
</dbReference>
<dbReference type="PANTHER" id="PTHR40080">
    <property type="entry name" value="LMO1763 PROTEIN"/>
    <property type="match status" value="1"/>
</dbReference>
<dbReference type="GO" id="GO:0003700">
    <property type="term" value="F:DNA-binding transcription factor activity"/>
    <property type="evidence" value="ECO:0007669"/>
    <property type="project" value="InterPro"/>
</dbReference>
<dbReference type="InterPro" id="IPR000831">
    <property type="entry name" value="Trp_repress"/>
</dbReference>
<dbReference type="Pfam" id="PF01371">
    <property type="entry name" value="Trp_repressor"/>
    <property type="match status" value="1"/>
</dbReference>
<evidence type="ECO:0000313" key="1">
    <source>
        <dbReference type="EMBL" id="PIQ69901.1"/>
    </source>
</evidence>
<sequence length="148" mass="16816">MTQVSRQPLSQEIYGRIFEIFFKSVLKLKNEEEAEDFLTEFLTPTEKIMLAKRISIAVLLSKEYDYREIKRMLHVSFPTIAGVNGSIKYAGGGYRRVVEKLLKEEKINGILMKVVEGVATVGAVGGKGSGDWRKLKMSIQKKKRSKPF</sequence>
<dbReference type="Gene3D" id="1.10.1270.10">
    <property type="entry name" value="TrpR-like"/>
    <property type="match status" value="1"/>
</dbReference>
<name>A0A2H0KF61_9BACT</name>
<organism evidence="1 2">
    <name type="scientific">Candidatus Shapirobacteria bacterium CG11_big_fil_rev_8_21_14_0_20_40_12</name>
    <dbReference type="NCBI Taxonomy" id="1974889"/>
    <lineage>
        <taxon>Bacteria</taxon>
        <taxon>Candidatus Shapironibacteriota</taxon>
    </lineage>
</organism>
<gene>
    <name evidence="1" type="ORF">COV89_03365</name>
</gene>
<dbReference type="Proteomes" id="UP000231371">
    <property type="component" value="Unassembled WGS sequence"/>
</dbReference>
<dbReference type="AlphaFoldDB" id="A0A2H0KF61"/>
<reference evidence="1 2" key="1">
    <citation type="submission" date="2017-09" db="EMBL/GenBank/DDBJ databases">
        <title>Depth-based differentiation of microbial function through sediment-hosted aquifers and enrichment of novel symbionts in the deep terrestrial subsurface.</title>
        <authorList>
            <person name="Probst A.J."/>
            <person name="Ladd B."/>
            <person name="Jarett J.K."/>
            <person name="Geller-Mcgrath D.E."/>
            <person name="Sieber C.M."/>
            <person name="Emerson J.B."/>
            <person name="Anantharaman K."/>
            <person name="Thomas B.C."/>
            <person name="Malmstrom R."/>
            <person name="Stieglmeier M."/>
            <person name="Klingl A."/>
            <person name="Woyke T."/>
            <person name="Ryan C.M."/>
            <person name="Banfield J.F."/>
        </authorList>
    </citation>
    <scope>NUCLEOTIDE SEQUENCE [LARGE SCALE GENOMIC DNA]</scope>
    <source>
        <strain evidence="1">CG11_big_fil_rev_8_21_14_0_20_40_12</strain>
    </source>
</reference>
<dbReference type="GO" id="GO:0043565">
    <property type="term" value="F:sequence-specific DNA binding"/>
    <property type="evidence" value="ECO:0007669"/>
    <property type="project" value="InterPro"/>
</dbReference>
<proteinExistence type="predicted"/>
<dbReference type="SUPFAM" id="SSF48295">
    <property type="entry name" value="TrpR-like"/>
    <property type="match status" value="1"/>
</dbReference>
<dbReference type="PANTHER" id="PTHR40080:SF1">
    <property type="entry name" value="TRPR-LIKE PROTEIN YERC_YECD"/>
    <property type="match status" value="1"/>
</dbReference>
<protein>
    <recommendedName>
        <fullName evidence="3">TrpR-related protein YerC/YecD</fullName>
    </recommendedName>
</protein>
<dbReference type="InterPro" id="IPR038116">
    <property type="entry name" value="TrpR-like_sf"/>
</dbReference>
<dbReference type="InterPro" id="IPR010921">
    <property type="entry name" value="Trp_repressor/repl_initiator"/>
</dbReference>
<dbReference type="NCBIfam" id="TIGR02531">
    <property type="entry name" value="yecD_yerC"/>
    <property type="match status" value="1"/>
</dbReference>
<evidence type="ECO:0000313" key="2">
    <source>
        <dbReference type="Proteomes" id="UP000231371"/>
    </source>
</evidence>
<accession>A0A2H0KF61</accession>
<dbReference type="EMBL" id="PCVI01000053">
    <property type="protein sequence ID" value="PIQ69901.1"/>
    <property type="molecule type" value="Genomic_DNA"/>
</dbReference>
<evidence type="ECO:0008006" key="3">
    <source>
        <dbReference type="Google" id="ProtNLM"/>
    </source>
</evidence>
<comment type="caution">
    <text evidence="1">The sequence shown here is derived from an EMBL/GenBank/DDBJ whole genome shotgun (WGS) entry which is preliminary data.</text>
</comment>